<reference evidence="7 8" key="1">
    <citation type="journal article" date="2023" name="Microbiol. Resour. Announc.">
        <title>Complete Genome Sequence of Imperialibacter roseus strain P4T.</title>
        <authorList>
            <person name="Tizabi D.R."/>
            <person name="Bachvaroff T."/>
            <person name="Hill R.T."/>
        </authorList>
    </citation>
    <scope>NUCLEOTIDE SEQUENCE [LARGE SCALE GENOMIC DNA]</scope>
    <source>
        <strain evidence="7 8">P4T</strain>
    </source>
</reference>
<dbReference type="RefSeq" id="WP_317489659.1">
    <property type="nucleotide sequence ID" value="NZ_CP136051.1"/>
</dbReference>
<evidence type="ECO:0000256" key="2">
    <source>
        <dbReference type="ARBA" id="ARBA00022679"/>
    </source>
</evidence>
<dbReference type="EMBL" id="CP136051">
    <property type="protein sequence ID" value="WOK06968.1"/>
    <property type="molecule type" value="Genomic_DNA"/>
</dbReference>
<dbReference type="PANTHER" id="PTHR32044">
    <property type="entry name" value="GLUCOMANNAN 4-BETA-MANNOSYLTRANSFERASE 9"/>
    <property type="match status" value="1"/>
</dbReference>
<dbReference type="Gene3D" id="3.90.550.10">
    <property type="entry name" value="Spore Coat Polysaccharide Biosynthesis Protein SpsA, Chain A"/>
    <property type="match status" value="1"/>
</dbReference>
<dbReference type="EC" id="2.4.-.-" evidence="7"/>
<name>A0ABZ0IRA6_9BACT</name>
<feature type="transmembrane region" description="Helical" evidence="6">
    <location>
        <begin position="308"/>
        <end position="329"/>
    </location>
</feature>
<evidence type="ECO:0000256" key="3">
    <source>
        <dbReference type="ARBA" id="ARBA00022692"/>
    </source>
</evidence>
<evidence type="ECO:0000256" key="4">
    <source>
        <dbReference type="ARBA" id="ARBA00022989"/>
    </source>
</evidence>
<organism evidence="7 8">
    <name type="scientific">Imperialibacter roseus</name>
    <dbReference type="NCBI Taxonomy" id="1324217"/>
    <lineage>
        <taxon>Bacteria</taxon>
        <taxon>Pseudomonadati</taxon>
        <taxon>Bacteroidota</taxon>
        <taxon>Cytophagia</taxon>
        <taxon>Cytophagales</taxon>
        <taxon>Flammeovirgaceae</taxon>
        <taxon>Imperialibacter</taxon>
    </lineage>
</organism>
<feature type="transmembrane region" description="Helical" evidence="6">
    <location>
        <begin position="373"/>
        <end position="397"/>
    </location>
</feature>
<evidence type="ECO:0000313" key="8">
    <source>
        <dbReference type="Proteomes" id="UP001302349"/>
    </source>
</evidence>
<proteinExistence type="predicted"/>
<dbReference type="PANTHER" id="PTHR32044:SF80">
    <property type="entry name" value="XYLOGLUCAN GLYCOSYLTRANSFERASE 2-RELATED"/>
    <property type="match status" value="1"/>
</dbReference>
<accession>A0ABZ0IRA6</accession>
<dbReference type="GO" id="GO:0016757">
    <property type="term" value="F:glycosyltransferase activity"/>
    <property type="evidence" value="ECO:0007669"/>
    <property type="project" value="UniProtKB-KW"/>
</dbReference>
<dbReference type="Pfam" id="PF13641">
    <property type="entry name" value="Glyco_tranf_2_3"/>
    <property type="match status" value="1"/>
</dbReference>
<comment type="subcellular location">
    <subcellularLocation>
        <location evidence="1">Endomembrane system</location>
    </subcellularLocation>
</comment>
<dbReference type="CDD" id="cd06437">
    <property type="entry name" value="CESA_CaSu_A2"/>
    <property type="match status" value="1"/>
</dbReference>
<dbReference type="Proteomes" id="UP001302349">
    <property type="component" value="Chromosome"/>
</dbReference>
<sequence length="490" mass="55654">MIDWLVIIGYGLSLSLIFLFSLGQLHLAIRYRKSKKSTPATIAPLTELPLVTVQLPIYNELYVVERLIRQVCLLDYPKEKLEIQVLDDSDDETKSVVDKVAKEYRRIGFDIKVLRRHERTGYKAGALQNGLEQARAEFIAIFDADFLPDPHFLKETLPHFTTPKVGMVQTRWGHLNRNYSWLTKLQAFGLDAHFSVEQTGRSASGSFINFNGTGGVWRKKCIVDGGGWTADTLTEDLDLSYRAQLKGWHFTFLENVESPAELPILMPAVKSQQYRWNKGAAETARKNLGAVLTSTLPLKNKLHAVQHLLNSSLFFFLFTASLLSLPLLYTMNHLPTYSTLFNAASVFVLGFLFVSYFYWVASGSSFPKKPLKYFLIHFPMFITFSMGMSLHNAIAVLEGWLGIKTPFLRTPKFNVLKDKISWKTNKYIKWKLTPAIVLEGLLSVYFAFGLWSAFYLSDFGLIFFHLMLTIGFGGIFLLSIKPYGFLASKA</sequence>
<keyword evidence="2 7" id="KW-0808">Transferase</keyword>
<evidence type="ECO:0000256" key="1">
    <source>
        <dbReference type="ARBA" id="ARBA00004308"/>
    </source>
</evidence>
<dbReference type="InterPro" id="IPR029044">
    <property type="entry name" value="Nucleotide-diphossugar_trans"/>
</dbReference>
<keyword evidence="4 6" id="KW-1133">Transmembrane helix</keyword>
<evidence type="ECO:0000256" key="6">
    <source>
        <dbReference type="SAM" id="Phobius"/>
    </source>
</evidence>
<feature type="transmembrane region" description="Helical" evidence="6">
    <location>
        <begin position="6"/>
        <end position="29"/>
    </location>
</feature>
<feature type="transmembrane region" description="Helical" evidence="6">
    <location>
        <begin position="341"/>
        <end position="361"/>
    </location>
</feature>
<evidence type="ECO:0000313" key="7">
    <source>
        <dbReference type="EMBL" id="WOK06968.1"/>
    </source>
</evidence>
<keyword evidence="7" id="KW-0328">Glycosyltransferase</keyword>
<feature type="transmembrane region" description="Helical" evidence="6">
    <location>
        <begin position="461"/>
        <end position="480"/>
    </location>
</feature>
<dbReference type="SUPFAM" id="SSF53448">
    <property type="entry name" value="Nucleotide-diphospho-sugar transferases"/>
    <property type="match status" value="1"/>
</dbReference>
<evidence type="ECO:0000256" key="5">
    <source>
        <dbReference type="ARBA" id="ARBA00023136"/>
    </source>
</evidence>
<keyword evidence="5 6" id="KW-0472">Membrane</keyword>
<keyword evidence="3 6" id="KW-0812">Transmembrane</keyword>
<protein>
    <submittedName>
        <fullName evidence="7">Glycosyltransferase</fullName>
        <ecNumber evidence="7">2.4.-.-</ecNumber>
    </submittedName>
</protein>
<gene>
    <name evidence="7" type="ORF">RT717_28290</name>
</gene>
<keyword evidence="8" id="KW-1185">Reference proteome</keyword>
<feature type="transmembrane region" description="Helical" evidence="6">
    <location>
        <begin position="432"/>
        <end position="454"/>
    </location>
</feature>